<comment type="caution">
    <text evidence="2">The sequence shown here is derived from an EMBL/GenBank/DDBJ whole genome shotgun (WGS) entry which is preliminary data.</text>
</comment>
<protein>
    <submittedName>
        <fullName evidence="2">MFS transporter</fullName>
    </submittedName>
</protein>
<dbReference type="eggNOG" id="COG2814">
    <property type="taxonomic scope" value="Bacteria"/>
</dbReference>
<feature type="transmembrane region" description="Helical" evidence="1">
    <location>
        <begin position="20"/>
        <end position="42"/>
    </location>
</feature>
<dbReference type="STRING" id="76728.AQ490_14205"/>
<dbReference type="AlphaFoldDB" id="A0A0T6LW82"/>
<feature type="transmembrane region" description="Helical" evidence="1">
    <location>
        <begin position="303"/>
        <end position="325"/>
    </location>
</feature>
<dbReference type="OrthoDB" id="5243516at2"/>
<dbReference type="PANTHER" id="PTHR23542">
    <property type="match status" value="1"/>
</dbReference>
<feature type="transmembrane region" description="Helical" evidence="1">
    <location>
        <begin position="159"/>
        <end position="189"/>
    </location>
</feature>
<dbReference type="GO" id="GO:0022857">
    <property type="term" value="F:transmembrane transporter activity"/>
    <property type="evidence" value="ECO:0007669"/>
    <property type="project" value="InterPro"/>
</dbReference>
<feature type="transmembrane region" description="Helical" evidence="1">
    <location>
        <begin position="251"/>
        <end position="268"/>
    </location>
</feature>
<dbReference type="Gene3D" id="1.20.1250.20">
    <property type="entry name" value="MFS general substrate transporter like domains"/>
    <property type="match status" value="1"/>
</dbReference>
<dbReference type="InterPro" id="IPR036259">
    <property type="entry name" value="MFS_trans_sf"/>
</dbReference>
<keyword evidence="1" id="KW-1133">Transmembrane helix</keyword>
<feature type="transmembrane region" description="Helical" evidence="1">
    <location>
        <begin position="337"/>
        <end position="357"/>
    </location>
</feature>
<feature type="transmembrane region" description="Helical" evidence="1">
    <location>
        <begin position="48"/>
        <end position="69"/>
    </location>
</feature>
<evidence type="ECO:0000313" key="3">
    <source>
        <dbReference type="Proteomes" id="UP000050867"/>
    </source>
</evidence>
<dbReference type="EMBL" id="LLZU01000005">
    <property type="protein sequence ID" value="KRV50264.1"/>
    <property type="molecule type" value="Genomic_DNA"/>
</dbReference>
<dbReference type="InterPro" id="IPR011701">
    <property type="entry name" value="MFS"/>
</dbReference>
<evidence type="ECO:0000313" key="2">
    <source>
        <dbReference type="EMBL" id="KRV50264.1"/>
    </source>
</evidence>
<keyword evidence="1" id="KW-0812">Transmembrane</keyword>
<dbReference type="RefSeq" id="WP_018382288.1">
    <property type="nucleotide sequence ID" value="NZ_LLZU01000005.1"/>
</dbReference>
<keyword evidence="3" id="KW-1185">Reference proteome</keyword>
<accession>A0A0T6LW82</accession>
<name>A0A0T6LW82_WENVI</name>
<sequence>MADGSGYLGLMRARYAPRLLAGTLVGRLPAAMAALAIMLYARAEGADYTLASVLSATYGITMAVGQPLLGRAVDKRGQTRVMTGAVLLSAAGFTLFALVGPEPLLLSVPAVAVAGLCTPPLEAGLRALWPSVLGNQGQVHAAYALDAAAQEIMFAGGPLLVTLVVATASEGAAVVATGLLGVAGTAVVVTSKPSRQWRGEPQEAHWLGPLRSVGLRALFSSLFFVGVALGAISVAAVAYGERHGGEGVTGWLLAALGFGALVGGLGYGVRTWPGAPERRLRLLMTGLALGYPPLLLTPGVGPMVGLAVLSGVFLAPALACSFVVVDRHAPAGTVTEAFSWLVTAFGVGASLGTAAAGPAVQHGGADAGYGVAAGGGVVALLVLLATTRVLAAPAQRPQPAPLPTV</sequence>
<dbReference type="PANTHER" id="PTHR23542:SF1">
    <property type="entry name" value="MAJOR FACILITATOR SUPERFAMILY (MFS) PROFILE DOMAIN-CONTAINING PROTEIN"/>
    <property type="match status" value="1"/>
</dbReference>
<proteinExistence type="predicted"/>
<keyword evidence="1" id="KW-0472">Membrane</keyword>
<dbReference type="SUPFAM" id="SSF103473">
    <property type="entry name" value="MFS general substrate transporter"/>
    <property type="match status" value="1"/>
</dbReference>
<reference evidence="2 3" key="1">
    <citation type="submission" date="2015-10" db="EMBL/GenBank/DDBJ databases">
        <title>Draft genome sequence of pyrrolomycin-producing Streptomyces vitaminophilus.</title>
        <authorList>
            <person name="Graham D.E."/>
            <person name="Mahan K.M."/>
            <person name="Klingeman D.M."/>
            <person name="Hettich R.L."/>
            <person name="Parry R.J."/>
        </authorList>
    </citation>
    <scope>NUCLEOTIDE SEQUENCE [LARGE SCALE GENOMIC DNA]</scope>
    <source>
        <strain evidence="2 3">ATCC 31673</strain>
    </source>
</reference>
<feature type="transmembrane region" description="Helical" evidence="1">
    <location>
        <begin position="81"/>
        <end position="99"/>
    </location>
</feature>
<feature type="transmembrane region" description="Helical" evidence="1">
    <location>
        <begin position="280"/>
        <end position="297"/>
    </location>
</feature>
<feature type="transmembrane region" description="Helical" evidence="1">
    <location>
        <begin position="369"/>
        <end position="391"/>
    </location>
</feature>
<feature type="transmembrane region" description="Helical" evidence="1">
    <location>
        <begin position="217"/>
        <end position="239"/>
    </location>
</feature>
<dbReference type="Pfam" id="PF07690">
    <property type="entry name" value="MFS_1"/>
    <property type="match status" value="1"/>
</dbReference>
<dbReference type="Proteomes" id="UP000050867">
    <property type="component" value="Unassembled WGS sequence"/>
</dbReference>
<gene>
    <name evidence="2" type="ORF">AQ490_14205</name>
</gene>
<organism evidence="2 3">
    <name type="scientific">Wenjunlia vitaminophila</name>
    <name type="common">Streptomyces vitaminophilus</name>
    <dbReference type="NCBI Taxonomy" id="76728"/>
    <lineage>
        <taxon>Bacteria</taxon>
        <taxon>Bacillati</taxon>
        <taxon>Actinomycetota</taxon>
        <taxon>Actinomycetes</taxon>
        <taxon>Kitasatosporales</taxon>
        <taxon>Streptomycetaceae</taxon>
        <taxon>Wenjunlia</taxon>
    </lineage>
</organism>
<evidence type="ECO:0000256" key="1">
    <source>
        <dbReference type="SAM" id="Phobius"/>
    </source>
</evidence>